<evidence type="ECO:0000259" key="1">
    <source>
        <dbReference type="PROSITE" id="PS50943"/>
    </source>
</evidence>
<reference evidence="2 3" key="1">
    <citation type="submission" date="2020-04" db="EMBL/GenBank/DDBJ databases">
        <title>MicrobeNet Type strains.</title>
        <authorList>
            <person name="Nicholson A.C."/>
        </authorList>
    </citation>
    <scope>NUCLEOTIDE SEQUENCE [LARGE SCALE GENOMIC DNA]</scope>
    <source>
        <strain evidence="2 3">ATCC 23612</strain>
    </source>
</reference>
<name>A0A7X6RSB7_9ACTN</name>
<dbReference type="Gene3D" id="1.10.260.40">
    <property type="entry name" value="lambda repressor-like DNA-binding domains"/>
    <property type="match status" value="1"/>
</dbReference>
<dbReference type="InterPro" id="IPR043917">
    <property type="entry name" value="DUF5753"/>
</dbReference>
<evidence type="ECO:0000313" key="3">
    <source>
        <dbReference type="Proteomes" id="UP000553209"/>
    </source>
</evidence>
<organism evidence="2 3">
    <name type="scientific">Nocardiopsis alborubida</name>
    <dbReference type="NCBI Taxonomy" id="146802"/>
    <lineage>
        <taxon>Bacteria</taxon>
        <taxon>Bacillati</taxon>
        <taxon>Actinomycetota</taxon>
        <taxon>Actinomycetes</taxon>
        <taxon>Streptosporangiales</taxon>
        <taxon>Nocardiopsidaceae</taxon>
        <taxon>Nocardiopsis</taxon>
    </lineage>
</organism>
<protein>
    <submittedName>
        <fullName evidence="2">Helix-turn-helix domain-containing protein</fullName>
    </submittedName>
</protein>
<dbReference type="Proteomes" id="UP000553209">
    <property type="component" value="Unassembled WGS sequence"/>
</dbReference>
<gene>
    <name evidence="2" type="ORF">HGB44_24755</name>
</gene>
<dbReference type="PROSITE" id="PS50943">
    <property type="entry name" value="HTH_CROC1"/>
    <property type="match status" value="1"/>
</dbReference>
<dbReference type="SUPFAM" id="SSF47413">
    <property type="entry name" value="lambda repressor-like DNA-binding domains"/>
    <property type="match status" value="1"/>
</dbReference>
<dbReference type="AlphaFoldDB" id="A0A7X6RSB7"/>
<dbReference type="GO" id="GO:0003677">
    <property type="term" value="F:DNA binding"/>
    <property type="evidence" value="ECO:0007669"/>
    <property type="project" value="InterPro"/>
</dbReference>
<proteinExistence type="predicted"/>
<comment type="caution">
    <text evidence="2">The sequence shown here is derived from an EMBL/GenBank/DDBJ whole genome shotgun (WGS) entry which is preliminary data.</text>
</comment>
<sequence length="286" mass="31950">MPTPYSPSIRRRRLSSELRRLRTEAGFTLAEAAKQAGLGRSNLGKMEQAESRTVPTAALDKLLDLYNVHETQTREAMHALAQDAKQRGWWSKYKGLFDDDRALPDFEAEASTIRTFEALCIPGLLQTPEYAHALFEGGRYTSLPAIERRVAFRMARREILTRVRPAHFRAVLDEAALRRVIGGPDVMHAQLMHLLHMAEMPHVDVQVIPFQDGSHAGLTAPFAILDFPDPRDSSIVYVGTIAGSVFFEQEDEVERYNVTYGDLQGSALSTKQSAALIKTAADSLRE</sequence>
<dbReference type="InterPro" id="IPR010982">
    <property type="entry name" value="Lambda_DNA-bd_dom_sf"/>
</dbReference>
<evidence type="ECO:0000313" key="2">
    <source>
        <dbReference type="EMBL" id="NKZ00856.1"/>
    </source>
</evidence>
<dbReference type="SMART" id="SM00530">
    <property type="entry name" value="HTH_XRE"/>
    <property type="match status" value="1"/>
</dbReference>
<feature type="domain" description="HTH cro/C1-type" evidence="1">
    <location>
        <begin position="18"/>
        <end position="72"/>
    </location>
</feature>
<keyword evidence="3" id="KW-1185">Reference proteome</keyword>
<dbReference type="Pfam" id="PF13560">
    <property type="entry name" value="HTH_31"/>
    <property type="match status" value="1"/>
</dbReference>
<dbReference type="EMBL" id="JAAXPG010000028">
    <property type="protein sequence ID" value="NKZ00856.1"/>
    <property type="molecule type" value="Genomic_DNA"/>
</dbReference>
<dbReference type="RefSeq" id="WP_013152341.1">
    <property type="nucleotide sequence ID" value="NZ_JAAXPG010000028.1"/>
</dbReference>
<dbReference type="GeneID" id="91489374"/>
<accession>A0A7X6RSB7</accession>
<dbReference type="InterPro" id="IPR001387">
    <property type="entry name" value="Cro/C1-type_HTH"/>
</dbReference>
<dbReference type="Pfam" id="PF19054">
    <property type="entry name" value="DUF5753"/>
    <property type="match status" value="1"/>
</dbReference>